<comment type="caution">
    <text evidence="1">The sequence shown here is derived from an EMBL/GenBank/DDBJ whole genome shotgun (WGS) entry which is preliminary data.</text>
</comment>
<proteinExistence type="predicted"/>
<evidence type="ECO:0000313" key="2">
    <source>
        <dbReference type="Proteomes" id="UP001295684"/>
    </source>
</evidence>
<dbReference type="EMBL" id="CAMPGE010010972">
    <property type="protein sequence ID" value="CAI2369815.1"/>
    <property type="molecule type" value="Genomic_DNA"/>
</dbReference>
<keyword evidence="2" id="KW-1185">Reference proteome</keyword>
<evidence type="ECO:0000313" key="1">
    <source>
        <dbReference type="EMBL" id="CAI2369815.1"/>
    </source>
</evidence>
<dbReference type="Proteomes" id="UP001295684">
    <property type="component" value="Unassembled WGS sequence"/>
</dbReference>
<dbReference type="AlphaFoldDB" id="A0AAD1UMU2"/>
<accession>A0AAD1UMU2</accession>
<organism evidence="1 2">
    <name type="scientific">Euplotes crassus</name>
    <dbReference type="NCBI Taxonomy" id="5936"/>
    <lineage>
        <taxon>Eukaryota</taxon>
        <taxon>Sar</taxon>
        <taxon>Alveolata</taxon>
        <taxon>Ciliophora</taxon>
        <taxon>Intramacronucleata</taxon>
        <taxon>Spirotrichea</taxon>
        <taxon>Hypotrichia</taxon>
        <taxon>Euplotida</taxon>
        <taxon>Euplotidae</taxon>
        <taxon>Moneuplotes</taxon>
    </lineage>
</organism>
<reference evidence="1" key="1">
    <citation type="submission" date="2023-07" db="EMBL/GenBank/DDBJ databases">
        <authorList>
            <consortium name="AG Swart"/>
            <person name="Singh M."/>
            <person name="Singh A."/>
            <person name="Seah K."/>
            <person name="Emmerich C."/>
        </authorList>
    </citation>
    <scope>NUCLEOTIDE SEQUENCE</scope>
    <source>
        <strain evidence="1">DP1</strain>
    </source>
</reference>
<sequence length="156" mass="18563">MRSYDYLAKSKVNLLRKFWPQRPFRDKSLAQILKSSKRYCNYSSNKLHSVASLRNNSITVSIDEAEFKKPEKHSAISRIIYRNKRYITQNQVSTREAPREEQVESLRANGKGKKMFRKLLYEMSEFLPRIKKTFKKEVTLHTSRFEARNKELAKKV</sequence>
<name>A0AAD1UMU2_EUPCR</name>
<protein>
    <submittedName>
        <fullName evidence="1">Uncharacterized protein</fullName>
    </submittedName>
</protein>
<gene>
    <name evidence="1" type="ORF">ECRASSUSDP1_LOCUS11118</name>
</gene>